<comment type="subcellular location">
    <subcellularLocation>
        <location evidence="10">Cell inner membrane</location>
    </subcellularLocation>
</comment>
<feature type="domain" description="4Fe-4S ferredoxin-type" evidence="13">
    <location>
        <begin position="134"/>
        <end position="163"/>
    </location>
</feature>
<evidence type="ECO:0000256" key="4">
    <source>
        <dbReference type="ARBA" id="ARBA00022737"/>
    </source>
</evidence>
<dbReference type="GO" id="GO:0022900">
    <property type="term" value="P:electron transport chain"/>
    <property type="evidence" value="ECO:0007669"/>
    <property type="project" value="UniProtKB-UniRule"/>
</dbReference>
<dbReference type="OrthoDB" id="9789936at2"/>
<dbReference type="RefSeq" id="WP_135795714.1">
    <property type="nucleotide sequence ID" value="NZ_CP032096.1"/>
</dbReference>
<protein>
    <recommendedName>
        <fullName evidence="10">Ion-translocating oxidoreductase complex subunit B</fullName>
        <ecNumber evidence="10">7.-.-.-</ecNumber>
    </recommendedName>
    <alternativeName>
        <fullName evidence="10">Rnf electron transport complex subunit B</fullName>
    </alternativeName>
</protein>
<dbReference type="PROSITE" id="PS00198">
    <property type="entry name" value="4FE4S_FER_1"/>
    <property type="match status" value="2"/>
</dbReference>
<evidence type="ECO:0000256" key="1">
    <source>
        <dbReference type="ARBA" id="ARBA00022448"/>
    </source>
</evidence>
<dbReference type="Gene3D" id="3.30.70.20">
    <property type="match status" value="1"/>
</dbReference>
<feature type="binding site" evidence="10 11">
    <location>
        <position position="113"/>
    </location>
    <ligand>
        <name>[4Fe-4S] cluster</name>
        <dbReference type="ChEBI" id="CHEBI:49883"/>
        <label>2</label>
    </ligand>
</feature>
<comment type="function">
    <text evidence="10">Part of a membrane-bound complex that couples electron transfer with translocation of ions across the membrane.</text>
</comment>
<gene>
    <name evidence="15" type="primary">rsxB</name>
    <name evidence="10" type="synonym">rnfB</name>
    <name evidence="15" type="ORF">GHNINEIG_01099</name>
</gene>
<proteinExistence type="inferred from homology"/>
<dbReference type="NCBIfam" id="NF003475">
    <property type="entry name" value="PRK05113.1"/>
    <property type="match status" value="1"/>
</dbReference>
<dbReference type="NCBIfam" id="TIGR01944">
    <property type="entry name" value="rnfB"/>
    <property type="match status" value="1"/>
</dbReference>
<evidence type="ECO:0000259" key="14">
    <source>
        <dbReference type="PROSITE" id="PS51656"/>
    </source>
</evidence>
<keyword evidence="7 10" id="KW-0408">Iron</keyword>
<evidence type="ECO:0000256" key="12">
    <source>
        <dbReference type="SAM" id="MobiDB-lite"/>
    </source>
</evidence>
<keyword evidence="10" id="KW-1003">Cell membrane</keyword>
<evidence type="ECO:0000256" key="2">
    <source>
        <dbReference type="ARBA" id="ARBA00022485"/>
    </source>
</evidence>
<dbReference type="Pfam" id="PF04060">
    <property type="entry name" value="FeS"/>
    <property type="match status" value="1"/>
</dbReference>
<comment type="caution">
    <text evidence="10">Lacks conserved residue(s) required for the propagation of feature annotation.</text>
</comment>
<dbReference type="AlphaFoldDB" id="A0A4P7NZD5"/>
<feature type="binding site" evidence="10 11">
    <location>
        <position position="143"/>
    </location>
    <ligand>
        <name>[4Fe-4S] cluster</name>
        <dbReference type="ChEBI" id="CHEBI:49883"/>
        <label>3</label>
    </ligand>
</feature>
<feature type="binding site" evidence="10 11">
    <location>
        <position position="123"/>
    </location>
    <ligand>
        <name>[4Fe-4S] cluster</name>
        <dbReference type="ChEBI" id="CHEBI:49883"/>
        <label>3</label>
    </ligand>
</feature>
<feature type="binding site" evidence="10 11">
    <location>
        <position position="146"/>
    </location>
    <ligand>
        <name>[4Fe-4S] cluster</name>
        <dbReference type="ChEBI" id="CHEBI:49883"/>
        <label>3</label>
    </ligand>
</feature>
<name>A0A4P7NZD5_9GAMM</name>
<dbReference type="Proteomes" id="UP000296201">
    <property type="component" value="Chromosome"/>
</dbReference>
<evidence type="ECO:0000313" key="15">
    <source>
        <dbReference type="EMBL" id="QBZ83058.1"/>
    </source>
</evidence>
<keyword evidence="8 10" id="KW-0411">Iron-sulfur</keyword>
<evidence type="ECO:0000256" key="7">
    <source>
        <dbReference type="ARBA" id="ARBA00023004"/>
    </source>
</evidence>
<evidence type="ECO:0000313" key="16">
    <source>
        <dbReference type="Proteomes" id="UP000296201"/>
    </source>
</evidence>
<accession>A0A4P7NZD5</accession>
<comment type="similarity">
    <text evidence="10">Belongs to the 4Fe4S bacterial-type ferredoxin family. RnfB subfamily.</text>
</comment>
<keyword evidence="6 10" id="KW-0249">Electron transport</keyword>
<keyword evidence="4 10" id="KW-0677">Repeat</keyword>
<dbReference type="GO" id="GO:0005886">
    <property type="term" value="C:plasma membrane"/>
    <property type="evidence" value="ECO:0007669"/>
    <property type="project" value="UniProtKB-SubCell"/>
</dbReference>
<keyword evidence="2 10" id="KW-0004">4Fe-4S</keyword>
<feature type="domain" description="4Fe-4S ferredoxin-type" evidence="13">
    <location>
        <begin position="104"/>
        <end position="133"/>
    </location>
</feature>
<evidence type="ECO:0000256" key="6">
    <source>
        <dbReference type="ARBA" id="ARBA00022982"/>
    </source>
</evidence>
<feature type="binding site" evidence="10 11">
    <location>
        <position position="49"/>
    </location>
    <ligand>
        <name>[4Fe-4S] cluster</name>
        <dbReference type="ChEBI" id="CHEBI:49883"/>
        <label>1</label>
    </ligand>
</feature>
<keyword evidence="5 10" id="KW-1278">Translocase</keyword>
<feature type="binding site" evidence="10 11">
    <location>
        <position position="46"/>
    </location>
    <ligand>
        <name>[4Fe-4S] cluster</name>
        <dbReference type="ChEBI" id="CHEBI:49883"/>
        <label>1</label>
    </ligand>
</feature>
<keyword evidence="9 10" id="KW-0472">Membrane</keyword>
<dbReference type="PROSITE" id="PS51379">
    <property type="entry name" value="4FE4S_FER_2"/>
    <property type="match status" value="2"/>
</dbReference>
<organism evidence="15 16">
    <name type="scientific">Hydrogenovibrio crunogenus</name>
    <dbReference type="NCBI Taxonomy" id="39765"/>
    <lineage>
        <taxon>Bacteria</taxon>
        <taxon>Pseudomonadati</taxon>
        <taxon>Pseudomonadota</taxon>
        <taxon>Gammaproteobacteria</taxon>
        <taxon>Thiotrichales</taxon>
        <taxon>Piscirickettsiaceae</taxon>
        <taxon>Hydrogenovibrio</taxon>
    </lineage>
</organism>
<dbReference type="EMBL" id="CP032096">
    <property type="protein sequence ID" value="QBZ83058.1"/>
    <property type="molecule type" value="Genomic_DNA"/>
</dbReference>
<comment type="subunit">
    <text evidence="10">The complex is composed of six subunits: RnfA, RnfB, RnfC, RnfD, RnfE and RnfG.</text>
</comment>
<dbReference type="PANTHER" id="PTHR43560">
    <property type="entry name" value="ION-TRANSLOCATING OXIDOREDUCTASE COMPLEX SUBUNIT B"/>
    <property type="match status" value="1"/>
</dbReference>
<dbReference type="GO" id="GO:0051539">
    <property type="term" value="F:4 iron, 4 sulfur cluster binding"/>
    <property type="evidence" value="ECO:0007669"/>
    <property type="project" value="UniProtKB-UniRule"/>
</dbReference>
<keyword evidence="10" id="KW-0997">Cell inner membrane</keyword>
<feature type="binding site" evidence="10 11">
    <location>
        <position position="116"/>
    </location>
    <ligand>
        <name>[4Fe-4S] cluster</name>
        <dbReference type="ChEBI" id="CHEBI:49883"/>
        <label>2</label>
    </ligand>
</feature>
<evidence type="ECO:0000256" key="9">
    <source>
        <dbReference type="ARBA" id="ARBA00023136"/>
    </source>
</evidence>
<feature type="domain" description="4Fe-4S" evidence="14">
    <location>
        <begin position="29"/>
        <end position="88"/>
    </location>
</feature>
<feature type="binding site" evidence="10 11">
    <location>
        <position position="119"/>
    </location>
    <ligand>
        <name>[4Fe-4S] cluster</name>
        <dbReference type="ChEBI" id="CHEBI:49883"/>
        <label>2</label>
    </ligand>
</feature>
<feature type="binding site" evidence="10 11">
    <location>
        <position position="153"/>
    </location>
    <ligand>
        <name>[4Fe-4S] cluster</name>
        <dbReference type="ChEBI" id="CHEBI:49883"/>
        <label>2</label>
    </ligand>
</feature>
<feature type="region of interest" description="Disordered" evidence="12">
    <location>
        <begin position="171"/>
        <end position="190"/>
    </location>
</feature>
<dbReference type="InterPro" id="IPR010207">
    <property type="entry name" value="Elect_transpt_cplx_RnfB/RsxB"/>
</dbReference>
<evidence type="ECO:0000256" key="3">
    <source>
        <dbReference type="ARBA" id="ARBA00022723"/>
    </source>
</evidence>
<evidence type="ECO:0000259" key="13">
    <source>
        <dbReference type="PROSITE" id="PS51379"/>
    </source>
</evidence>
<sequence length="190" mass="20635">MISAILIFLALAIIFGILLGYASVRFKVEGNPVAEQIDNVLPQTQCGQCGFPGCKPYAEALAKGESEVNLCVPGGHEVMIQISEITHREPKEMEAEPEDIAQKIVAKIDEDICIGCVHCIKACPVDAILGATKMMHTVIESECTGCEKCIPVCPVDCIDMIPQEVTPQTWGWPEPTPQEAPLIQTFPSKE</sequence>
<dbReference type="InterPro" id="IPR017896">
    <property type="entry name" value="4Fe4S_Fe-S-bd"/>
</dbReference>
<evidence type="ECO:0000256" key="8">
    <source>
        <dbReference type="ARBA" id="ARBA00023014"/>
    </source>
</evidence>
<dbReference type="InterPro" id="IPR007202">
    <property type="entry name" value="4Fe-4S_dom"/>
</dbReference>
<reference evidence="15 16" key="1">
    <citation type="submission" date="2018-08" db="EMBL/GenBank/DDBJ databases">
        <title>Horizontal acquisition of hydrogen conversion ability and other habitat adaptations in Hydrogenovibrio crunogenus strains.</title>
        <authorList>
            <person name="Gonnella G."/>
            <person name="Adam N."/>
            <person name="Perner M."/>
        </authorList>
    </citation>
    <scope>NUCLEOTIDE SEQUENCE [LARGE SCALE GENOMIC DNA]</scope>
    <source>
        <strain evidence="15 16">SP-41</strain>
    </source>
</reference>
<feature type="binding site" evidence="10 11">
    <location>
        <position position="54"/>
    </location>
    <ligand>
        <name>[4Fe-4S] cluster</name>
        <dbReference type="ChEBI" id="CHEBI:49883"/>
        <label>1</label>
    </ligand>
</feature>
<feature type="region of interest" description="Hydrophobic" evidence="10">
    <location>
        <begin position="1"/>
        <end position="23"/>
    </location>
</feature>
<evidence type="ECO:0000256" key="11">
    <source>
        <dbReference type="PIRSR" id="PIRSR005784-1"/>
    </source>
</evidence>
<comment type="cofactor">
    <cofactor evidence="10 11">
        <name>[4Fe-4S] cluster</name>
        <dbReference type="ChEBI" id="CHEBI:49883"/>
    </cofactor>
    <text evidence="10 11">Binds 3 [4Fe-4S] clusters.</text>
</comment>
<dbReference type="PROSITE" id="PS51656">
    <property type="entry name" value="4FE4S"/>
    <property type="match status" value="1"/>
</dbReference>
<dbReference type="InterPro" id="IPR050395">
    <property type="entry name" value="4Fe4S_Ferredoxin_RnfB"/>
</dbReference>
<evidence type="ECO:0000256" key="5">
    <source>
        <dbReference type="ARBA" id="ARBA00022967"/>
    </source>
</evidence>
<keyword evidence="16" id="KW-1185">Reference proteome</keyword>
<dbReference type="PANTHER" id="PTHR43560:SF1">
    <property type="entry name" value="ION-TRANSLOCATING OXIDOREDUCTASE COMPLEX SUBUNIT B"/>
    <property type="match status" value="1"/>
</dbReference>
<keyword evidence="1 10" id="KW-0813">Transport</keyword>
<dbReference type="Pfam" id="PF14697">
    <property type="entry name" value="Fer4_21"/>
    <property type="match status" value="1"/>
</dbReference>
<dbReference type="GO" id="GO:0009055">
    <property type="term" value="F:electron transfer activity"/>
    <property type="evidence" value="ECO:0007669"/>
    <property type="project" value="InterPro"/>
</dbReference>
<dbReference type="InterPro" id="IPR016463">
    <property type="entry name" value="RnfB/RsxB_Proteobac"/>
</dbReference>
<dbReference type="InterPro" id="IPR017900">
    <property type="entry name" value="4Fe4S_Fe_S_CS"/>
</dbReference>
<feature type="binding site" evidence="10 11">
    <location>
        <position position="71"/>
    </location>
    <ligand>
        <name>[4Fe-4S] cluster</name>
        <dbReference type="ChEBI" id="CHEBI:49883"/>
        <label>1</label>
    </ligand>
</feature>
<dbReference type="GO" id="GO:0046872">
    <property type="term" value="F:metal ion binding"/>
    <property type="evidence" value="ECO:0007669"/>
    <property type="project" value="UniProtKB-KW"/>
</dbReference>
<dbReference type="PIRSF" id="PIRSF005784">
    <property type="entry name" value="Elect_transpt_RnfB"/>
    <property type="match status" value="1"/>
</dbReference>
<dbReference type="Gene3D" id="1.10.15.40">
    <property type="entry name" value="Electron transport complex subunit B, putative Fe-S cluster"/>
    <property type="match status" value="1"/>
</dbReference>
<dbReference type="HAMAP" id="MF_00463">
    <property type="entry name" value="RsxB_RnfB"/>
    <property type="match status" value="1"/>
</dbReference>
<evidence type="ECO:0000256" key="10">
    <source>
        <dbReference type="HAMAP-Rule" id="MF_00463"/>
    </source>
</evidence>
<keyword evidence="3 10" id="KW-0479">Metal-binding</keyword>
<dbReference type="SUPFAM" id="SSF54862">
    <property type="entry name" value="4Fe-4S ferredoxins"/>
    <property type="match status" value="1"/>
</dbReference>
<dbReference type="EC" id="7.-.-.-" evidence="10"/>
<feature type="binding site" evidence="10 11">
    <location>
        <position position="149"/>
    </location>
    <ligand>
        <name>[4Fe-4S] cluster</name>
        <dbReference type="ChEBI" id="CHEBI:49883"/>
        <label>3</label>
    </ligand>
</feature>